<dbReference type="STRING" id="595537.Varpa_2571"/>
<keyword evidence="2" id="KW-0812">Transmembrane</keyword>
<reference evidence="3 4" key="2">
    <citation type="journal article" date="2013" name="Genome Announc.">
        <title>Genome of the Root-Associated Plant Growth-Promoting Bacterium Variovorax paradoxus Strain EPS.</title>
        <authorList>
            <person name="Han J.I."/>
            <person name="Spain J.C."/>
            <person name="Leadbetter J.R."/>
            <person name="Ovchinnikova G."/>
            <person name="Goodwin L.A."/>
            <person name="Han C.S."/>
            <person name="Woyke T."/>
            <person name="Davenport K.W."/>
            <person name="Orwin P.M."/>
        </authorList>
    </citation>
    <scope>NUCLEOTIDE SEQUENCE [LARGE SCALE GENOMIC DNA]</scope>
    <source>
        <strain evidence="3 4">EPS</strain>
    </source>
</reference>
<feature type="transmembrane region" description="Helical" evidence="2">
    <location>
        <begin position="57"/>
        <end position="76"/>
    </location>
</feature>
<dbReference type="KEGG" id="vpe:Varpa_2571"/>
<feature type="region of interest" description="Disordered" evidence="1">
    <location>
        <begin position="1"/>
        <end position="20"/>
    </location>
</feature>
<dbReference type="HOGENOM" id="CLU_164829_0_0_4"/>
<name>E6V0S0_VARPE</name>
<dbReference type="Proteomes" id="UP000008917">
    <property type="component" value="Chromosome"/>
</dbReference>
<proteinExistence type="predicted"/>
<feature type="transmembrane region" description="Helical" evidence="2">
    <location>
        <begin position="88"/>
        <end position="111"/>
    </location>
</feature>
<dbReference type="EMBL" id="CP002417">
    <property type="protein sequence ID" value="ADU36771.1"/>
    <property type="molecule type" value="Genomic_DNA"/>
</dbReference>
<keyword evidence="2" id="KW-0472">Membrane</keyword>
<reference evidence="4" key="1">
    <citation type="submission" date="2010-12" db="EMBL/GenBank/DDBJ databases">
        <title>Complete sequence of Variovorax paradoxus EPS.</title>
        <authorList>
            <consortium name="US DOE Joint Genome Institute"/>
            <person name="Lucas S."/>
            <person name="Copeland A."/>
            <person name="Lapidus A."/>
            <person name="Cheng J.-F."/>
            <person name="Goodwin L."/>
            <person name="Pitluck S."/>
            <person name="Teshima H."/>
            <person name="Detter J.C."/>
            <person name="Han C."/>
            <person name="Tapia R."/>
            <person name="Land M."/>
            <person name="Hauser L."/>
            <person name="Kyrpides N."/>
            <person name="Ivanova N."/>
            <person name="Ovchinnikova G."/>
            <person name="Orwin P."/>
            <person name="Han J.-I.G."/>
            <person name="Woyke T."/>
        </authorList>
    </citation>
    <scope>NUCLEOTIDE SEQUENCE [LARGE SCALE GENOMIC DNA]</scope>
    <source>
        <strain evidence="4">EPS</strain>
    </source>
</reference>
<protein>
    <submittedName>
        <fullName evidence="3">Uncharacterized protein</fullName>
    </submittedName>
</protein>
<evidence type="ECO:0000313" key="4">
    <source>
        <dbReference type="Proteomes" id="UP000008917"/>
    </source>
</evidence>
<dbReference type="AlphaFoldDB" id="E6V0S0"/>
<evidence type="ECO:0000313" key="3">
    <source>
        <dbReference type="EMBL" id="ADU36771.1"/>
    </source>
</evidence>
<evidence type="ECO:0000256" key="2">
    <source>
        <dbReference type="SAM" id="Phobius"/>
    </source>
</evidence>
<evidence type="ECO:0000256" key="1">
    <source>
        <dbReference type="SAM" id="MobiDB-lite"/>
    </source>
</evidence>
<feature type="compositionally biased region" description="Basic and acidic residues" evidence="1">
    <location>
        <begin position="1"/>
        <end position="10"/>
    </location>
</feature>
<organism evidence="3 4">
    <name type="scientific">Variovorax paradoxus (strain EPS)</name>
    <dbReference type="NCBI Taxonomy" id="595537"/>
    <lineage>
        <taxon>Bacteria</taxon>
        <taxon>Pseudomonadati</taxon>
        <taxon>Pseudomonadota</taxon>
        <taxon>Betaproteobacteria</taxon>
        <taxon>Burkholderiales</taxon>
        <taxon>Comamonadaceae</taxon>
        <taxon>Variovorax</taxon>
    </lineage>
</organism>
<keyword evidence="2" id="KW-1133">Transmembrane helix</keyword>
<dbReference type="eggNOG" id="ENOG50332DJ">
    <property type="taxonomic scope" value="Bacteria"/>
</dbReference>
<feature type="transmembrane region" description="Helical" evidence="2">
    <location>
        <begin position="20"/>
        <end position="45"/>
    </location>
</feature>
<accession>E6V0S0</accession>
<sequence length="112" mass="11869">MSPEKPDTDSPRMTSPASGLSAHILPTSATMIGVCMTVMSIGHLGPRDDMRLLIDRLLAIDALVFLASALLSFISMRSRRSGARLEAWGEMVFIAGLGLLALGAVALAFALR</sequence>
<gene>
    <name evidence="3" type="ordered locus">Varpa_2571</name>
</gene>